<organism evidence="1 2">
    <name type="scientific">Draconibacterium aestuarii</name>
    <dbReference type="NCBI Taxonomy" id="2998507"/>
    <lineage>
        <taxon>Bacteria</taxon>
        <taxon>Pseudomonadati</taxon>
        <taxon>Bacteroidota</taxon>
        <taxon>Bacteroidia</taxon>
        <taxon>Marinilabiliales</taxon>
        <taxon>Prolixibacteraceae</taxon>
        <taxon>Draconibacterium</taxon>
    </lineage>
</organism>
<evidence type="ECO:0000313" key="1">
    <source>
        <dbReference type="EMBL" id="MCY1722770.1"/>
    </source>
</evidence>
<proteinExistence type="predicted"/>
<dbReference type="EMBL" id="JAPOHD010000063">
    <property type="protein sequence ID" value="MCY1722770.1"/>
    <property type="molecule type" value="Genomic_DNA"/>
</dbReference>
<accession>A0A9X3F9B2</accession>
<keyword evidence="1" id="KW-0378">Hydrolase</keyword>
<evidence type="ECO:0000313" key="2">
    <source>
        <dbReference type="Proteomes" id="UP001145087"/>
    </source>
</evidence>
<dbReference type="RefSeq" id="WP_343335095.1">
    <property type="nucleotide sequence ID" value="NZ_JAPOHD010000063.1"/>
</dbReference>
<keyword evidence="1" id="KW-0645">Protease</keyword>
<dbReference type="AlphaFoldDB" id="A0A9X3F9B2"/>
<dbReference type="GO" id="GO:0004180">
    <property type="term" value="F:carboxypeptidase activity"/>
    <property type="evidence" value="ECO:0007669"/>
    <property type="project" value="UniProtKB-KW"/>
</dbReference>
<comment type="caution">
    <text evidence="1">The sequence shown here is derived from an EMBL/GenBank/DDBJ whole genome shotgun (WGS) entry which is preliminary data.</text>
</comment>
<dbReference type="Proteomes" id="UP001145087">
    <property type="component" value="Unassembled WGS sequence"/>
</dbReference>
<gene>
    <name evidence="1" type="ORF">OU798_20640</name>
</gene>
<reference evidence="1" key="1">
    <citation type="submission" date="2022-11" db="EMBL/GenBank/DDBJ databases">
        <title>Marilongibacter aestuarii gen. nov., sp. nov., isolated from tidal flat sediment.</title>
        <authorList>
            <person name="Jiayan W."/>
        </authorList>
    </citation>
    <scope>NUCLEOTIDE SEQUENCE</scope>
    <source>
        <strain evidence="1">Z1-6</strain>
    </source>
</reference>
<sequence length="553" mass="64115">MWNKEKIVVFIIVLTLGYSVYGQNTESIGQEEFIDLSTSQRIIFTGETLWFSVFSLNSQMQSSGSSLCLVELVNSSNASVIRRKVALTDGRGESYLQFPDSLSTGIYTILAYTSWMKNRDVQVLSKTKIAVINPNRVYENNKREFETNNRFDNTGGFTEHKGVVFNKRARVEVNKLLDLDNFSSGVYTLSVKRKEPDWFEDDNRYNPKAEARINHVEYFPDYNGIVVSGVLFDSDDRAVTGAEVLLSLPGNGADLMSSVTNEKGKFYFLLDVETGDKDLVFTLPDAEMRIQLDNPFLHNIQLENNFDFHLDSTAQQYLKEKYFYNQLANKYGERVVEKTNTDTKEETDFTFYTTPNLSLYMDDYIRLDSLSEYFYELVPYVHFNRVKKDYQLQVINRKSKFALGDRPGVFIDGVLYTDFDEMAKMPVEDIDRIDVIWELYYYKDFTFDGIVSVYTKKANFYSVDLQGNMMRIVYPMTDRNNLRFKVKEYGSEKDANRNPDLRDLLLWKPFVDARDLPKLNFFTSDISGVYEISITGYTSSGERISYSTDFYVE</sequence>
<keyword evidence="1" id="KW-0121">Carboxypeptidase</keyword>
<protein>
    <submittedName>
        <fullName evidence="1">Carboxypeptidase-like regulatory domain-containing protein</fullName>
    </submittedName>
</protein>
<keyword evidence="2" id="KW-1185">Reference proteome</keyword>
<name>A0A9X3F9B2_9BACT</name>